<sequence>MLTRDWIVTLTVAAVLAACAKPTAKTSEPESQPRPTPAPAPAPEPEPEPEPEPAAAPEPDADAKQSLRASIQTYLPDLQACYEAALRDDATLAGKMTYTITIEPSGEVSSVVIESDTVDSEAVSACVRVEIGSWIFGQQGGTAASEVTFSAKFVAI</sequence>
<dbReference type="NCBIfam" id="NF033768">
    <property type="entry name" value="myxo_SS_tail"/>
    <property type="match status" value="1"/>
</dbReference>
<comment type="caution">
    <text evidence="3">The sequence shown here is derived from an EMBL/GenBank/DDBJ whole genome shotgun (WGS) entry which is preliminary data.</text>
</comment>
<dbReference type="EMBL" id="PVNL01000173">
    <property type="protein sequence ID" value="PRP91564.1"/>
    <property type="molecule type" value="Genomic_DNA"/>
</dbReference>
<protein>
    <submittedName>
        <fullName evidence="3">Adhesin</fullName>
    </submittedName>
</protein>
<proteinExistence type="predicted"/>
<gene>
    <name evidence="3" type="ORF">ENSA7_82160</name>
</gene>
<feature type="compositionally biased region" description="Pro residues" evidence="1">
    <location>
        <begin position="32"/>
        <end position="44"/>
    </location>
</feature>
<dbReference type="PROSITE" id="PS51257">
    <property type="entry name" value="PROKAR_LIPOPROTEIN"/>
    <property type="match status" value="1"/>
</dbReference>
<dbReference type="RefSeq" id="WP_146158755.1">
    <property type="nucleotide sequence ID" value="NZ_PVNL01000173.1"/>
</dbReference>
<dbReference type="InterPro" id="IPR049806">
    <property type="entry name" value="MasK-like_C"/>
</dbReference>
<dbReference type="AlphaFoldDB" id="A0A2S9XFC5"/>
<reference evidence="3 4" key="1">
    <citation type="submission" date="2018-03" db="EMBL/GenBank/DDBJ databases">
        <title>Draft Genome Sequences of the Obligatory Marine Myxobacteria Enhygromyxa salina SWB007.</title>
        <authorList>
            <person name="Poehlein A."/>
            <person name="Moghaddam J.A."/>
            <person name="Harms H."/>
            <person name="Alanjari M."/>
            <person name="Koenig G.M."/>
            <person name="Daniel R."/>
            <person name="Schaeberle T.F."/>
        </authorList>
    </citation>
    <scope>NUCLEOTIDE SEQUENCE [LARGE SCALE GENOMIC DNA]</scope>
    <source>
        <strain evidence="3 4">SWB007</strain>
    </source>
</reference>
<organism evidence="3 4">
    <name type="scientific">Enhygromyxa salina</name>
    <dbReference type="NCBI Taxonomy" id="215803"/>
    <lineage>
        <taxon>Bacteria</taxon>
        <taxon>Pseudomonadati</taxon>
        <taxon>Myxococcota</taxon>
        <taxon>Polyangia</taxon>
        <taxon>Nannocystales</taxon>
        <taxon>Nannocystaceae</taxon>
        <taxon>Enhygromyxa</taxon>
    </lineage>
</organism>
<evidence type="ECO:0000256" key="1">
    <source>
        <dbReference type="SAM" id="MobiDB-lite"/>
    </source>
</evidence>
<name>A0A2S9XFC5_9BACT</name>
<feature type="signal peptide" evidence="2">
    <location>
        <begin position="1"/>
        <end position="20"/>
    </location>
</feature>
<dbReference type="OrthoDB" id="5392467at2"/>
<feature type="region of interest" description="Disordered" evidence="1">
    <location>
        <begin position="22"/>
        <end position="68"/>
    </location>
</feature>
<evidence type="ECO:0000313" key="3">
    <source>
        <dbReference type="EMBL" id="PRP91564.1"/>
    </source>
</evidence>
<evidence type="ECO:0000256" key="2">
    <source>
        <dbReference type="SAM" id="SignalP"/>
    </source>
</evidence>
<feature type="chain" id="PRO_5015721172" evidence="2">
    <location>
        <begin position="21"/>
        <end position="156"/>
    </location>
</feature>
<keyword evidence="2" id="KW-0732">Signal</keyword>
<dbReference type="Proteomes" id="UP000238823">
    <property type="component" value="Unassembled WGS sequence"/>
</dbReference>
<accession>A0A2S9XFC5</accession>
<dbReference type="Gene3D" id="3.30.1150.10">
    <property type="match status" value="1"/>
</dbReference>
<evidence type="ECO:0000313" key="4">
    <source>
        <dbReference type="Proteomes" id="UP000238823"/>
    </source>
</evidence>